<evidence type="ECO:0000313" key="4">
    <source>
        <dbReference type="Proteomes" id="UP000030854"/>
    </source>
</evidence>
<dbReference type="Proteomes" id="UP000030854">
    <property type="component" value="Unassembled WGS sequence"/>
</dbReference>
<dbReference type="OMA" id="ECPSLCH"/>
<organism evidence="3 4">
    <name type="scientific">Uncinula necator</name>
    <name type="common">Grape powdery mildew</name>
    <dbReference type="NCBI Taxonomy" id="52586"/>
    <lineage>
        <taxon>Eukaryota</taxon>
        <taxon>Fungi</taxon>
        <taxon>Dikarya</taxon>
        <taxon>Ascomycota</taxon>
        <taxon>Pezizomycotina</taxon>
        <taxon>Leotiomycetes</taxon>
        <taxon>Erysiphales</taxon>
        <taxon>Erysiphaceae</taxon>
        <taxon>Erysiphe</taxon>
    </lineage>
</organism>
<dbReference type="PANTHER" id="PTHR24111:SF0">
    <property type="entry name" value="LEUCINE-RICH REPEAT-CONTAINING PROTEIN"/>
    <property type="match status" value="1"/>
</dbReference>
<feature type="region of interest" description="Disordered" evidence="2">
    <location>
        <begin position="287"/>
        <end position="313"/>
    </location>
</feature>
<evidence type="ECO:0000256" key="2">
    <source>
        <dbReference type="SAM" id="MobiDB-lite"/>
    </source>
</evidence>
<keyword evidence="4" id="KW-1185">Reference proteome</keyword>
<dbReference type="Gene3D" id="3.80.10.10">
    <property type="entry name" value="Ribonuclease Inhibitor"/>
    <property type="match status" value="2"/>
</dbReference>
<feature type="compositionally biased region" description="Basic and acidic residues" evidence="2">
    <location>
        <begin position="60"/>
        <end position="71"/>
    </location>
</feature>
<gene>
    <name evidence="3" type="ORF">EV44_g1689</name>
</gene>
<dbReference type="PANTHER" id="PTHR24111">
    <property type="entry name" value="LEUCINE-RICH REPEAT-CONTAINING PROTEIN 34"/>
    <property type="match status" value="1"/>
</dbReference>
<dbReference type="InterPro" id="IPR052201">
    <property type="entry name" value="LRR-containing_regulator"/>
</dbReference>
<accession>A0A0B1NW30</accession>
<dbReference type="STRING" id="52586.A0A0B1NW30"/>
<evidence type="ECO:0000313" key="3">
    <source>
        <dbReference type="EMBL" id="KHJ30587.1"/>
    </source>
</evidence>
<feature type="compositionally biased region" description="Basic and acidic residues" evidence="2">
    <location>
        <begin position="294"/>
        <end position="313"/>
    </location>
</feature>
<comment type="caution">
    <text evidence="3">The sequence shown here is derived from an EMBL/GenBank/DDBJ whole genome shotgun (WGS) entry which is preliminary data.</text>
</comment>
<dbReference type="HOGENOM" id="CLU_004016_0_0_1"/>
<keyword evidence="1" id="KW-0677">Repeat</keyword>
<name>A0A0B1NW30_UNCNE</name>
<feature type="compositionally biased region" description="Polar residues" evidence="2">
    <location>
        <begin position="50"/>
        <end position="59"/>
    </location>
</feature>
<sequence>MSHSSNKTLLCNVKDTTSNEFQNSGYCLQKTAPVNVKNFGSINSAHINSTKESVSSSLRDVSKHTPTEKRPAVTASQHKRNSWLSNLSSKFISTSTYLQSSHSAINTTLSVAGNTEIPASPSPSYIKCAVLAHAQKPIGDEPYIPALPRTSHQSFIQNAFRRLSSSNNLGSQAQIEVHHVNERKILNVDKNRRRCEVEGLNQSKLRRVAFCVDIQVMEGLKYHEVGKKEEIANYEENGKEKRNTILERSKRNNEGMKIIKDKNSSDIGIPGSESDIGYFVVTKKISRKKQKKKRNEEERKAKKDQKKKLAEAHGRVPLEVTINHSVASLRTSASSLKQEKCATLDPLRIYKRCCLLRETSALKRVAEQLADPTNHSRSPGVINRLDLTGYHMDMSDTITFSDFLALVPVNDLVMESCGLNDECVRIILAGLLSTRHPELEGNKLNKCKFSGASQGGFVTRVVLKNNSRIGRDGWQYICTFIALCHSLKSIDLSKITIPQLPHDSEDFESPGADKNSRVNEVSCMLRNALSGRPGSCDFKLLNMAECGLSSAQISNLVDGIIKAGLCRLGLAGNNIQPEGLQHIGRYLRNSHCEGLDLAGNNLKDQIKIIADSLTEKGSLHSLSLAKCNLSSESMSNLFPVLINLKSFKFINLSNNPELFSTEPSAIPLFRRYLPQMKALKKINLMSVSLTSDKAIALAGILPELPSLAHVNIMGNPLLDTLNASCAKIQNKEEEACALFASLMAAARVSKTLVCVDIEIPSPDSSEVVKALAKQVVAYCMWNMEHTPVVEKNEPQNLIGEKNVDVPDILLHLVGNDEKESLKTLEVEEPILTDEDYVMSGTGVVKALSICLSNLEDDLGQEFMSDSSLLNIPATMTVDRAKEMSKNLLSTARNIRSRLQLTVKESRDGDAASYRRLIILDQTLETLIKRFEDEFPEMRLLPKRSSSQSLHSELSQISSSNAFLRPESQNFSEISACSETSLSDDETTFVRPVISRQNSDFLVAGRALSEEEGRMLRLSKRVKTDDLKVEIGSDEDEKPALAWSTLFQNCVDIFEGGDFFQDGLLNQATISNNGEK</sequence>
<dbReference type="InterPro" id="IPR032675">
    <property type="entry name" value="LRR_dom_sf"/>
</dbReference>
<feature type="region of interest" description="Disordered" evidence="2">
    <location>
        <begin position="50"/>
        <end position="79"/>
    </location>
</feature>
<dbReference type="EMBL" id="JNVN01003923">
    <property type="protein sequence ID" value="KHJ30587.1"/>
    <property type="molecule type" value="Genomic_DNA"/>
</dbReference>
<protein>
    <submittedName>
        <fullName evidence="3">Putative cell wall biogenesis protein mhp1</fullName>
    </submittedName>
</protein>
<dbReference type="SUPFAM" id="SSF52047">
    <property type="entry name" value="RNI-like"/>
    <property type="match status" value="1"/>
</dbReference>
<dbReference type="AlphaFoldDB" id="A0A0B1NW30"/>
<evidence type="ECO:0000256" key="1">
    <source>
        <dbReference type="ARBA" id="ARBA00022737"/>
    </source>
</evidence>
<proteinExistence type="predicted"/>
<reference evidence="3 4" key="1">
    <citation type="journal article" date="2014" name="BMC Genomics">
        <title>Adaptive genomic structural variation in the grape powdery mildew pathogen, Erysiphe necator.</title>
        <authorList>
            <person name="Jones L."/>
            <person name="Riaz S."/>
            <person name="Morales-Cruz A."/>
            <person name="Amrine K.C."/>
            <person name="McGuire B."/>
            <person name="Gubler W.D."/>
            <person name="Walker M.A."/>
            <person name="Cantu D."/>
        </authorList>
    </citation>
    <scope>NUCLEOTIDE SEQUENCE [LARGE SCALE GENOMIC DNA]</scope>
    <source>
        <strain evidence="4">c</strain>
    </source>
</reference>